<dbReference type="GO" id="GO:0070286">
    <property type="term" value="P:axonemal dynein complex assembly"/>
    <property type="evidence" value="ECO:0007669"/>
    <property type="project" value="InterPro"/>
</dbReference>
<dbReference type="GO" id="GO:0045505">
    <property type="term" value="F:dynein intermediate chain binding"/>
    <property type="evidence" value="ECO:0007669"/>
    <property type="project" value="TreeGrafter"/>
</dbReference>
<feature type="region of interest" description="Disordered" evidence="1">
    <location>
        <begin position="35"/>
        <end position="66"/>
    </location>
</feature>
<dbReference type="OrthoDB" id="25887at2759"/>
<dbReference type="CDD" id="cd00298">
    <property type="entry name" value="ACD_sHsps_p23-like"/>
    <property type="match status" value="1"/>
</dbReference>
<dbReference type="EMBL" id="JAHDYR010000003">
    <property type="protein sequence ID" value="KAG9397138.1"/>
    <property type="molecule type" value="Genomic_DNA"/>
</dbReference>
<dbReference type="PANTHER" id="PTHR21083:SF0">
    <property type="entry name" value="DYNEIN AXONEMAL ASSEMBLY FACTOR 6"/>
    <property type="match status" value="1"/>
</dbReference>
<gene>
    <name evidence="2" type="ORF">J8273_1047</name>
</gene>
<dbReference type="AlphaFoldDB" id="A0A8J6AYF5"/>
<evidence type="ECO:0000313" key="3">
    <source>
        <dbReference type="Proteomes" id="UP000717585"/>
    </source>
</evidence>
<name>A0A8J6AYF5_9EUKA</name>
<proteinExistence type="predicted"/>
<protein>
    <recommendedName>
        <fullName evidence="4">PIH1D1/2/3 CS-like domain-containing protein</fullName>
    </recommendedName>
</protein>
<dbReference type="PANTHER" id="PTHR21083">
    <property type="entry name" value="TWISTER"/>
    <property type="match status" value="1"/>
</dbReference>
<dbReference type="Proteomes" id="UP000717585">
    <property type="component" value="Unassembled WGS sequence"/>
</dbReference>
<comment type="caution">
    <text evidence="2">The sequence shown here is derived from an EMBL/GenBank/DDBJ whole genome shotgun (WGS) entry which is preliminary data.</text>
</comment>
<evidence type="ECO:0008006" key="4">
    <source>
        <dbReference type="Google" id="ProtNLM"/>
    </source>
</evidence>
<dbReference type="GO" id="GO:0005737">
    <property type="term" value="C:cytoplasm"/>
    <property type="evidence" value="ECO:0007669"/>
    <property type="project" value="TreeGrafter"/>
</dbReference>
<accession>A0A8J6AYF5</accession>
<organism evidence="2 3">
    <name type="scientific">Carpediemonas membranifera</name>
    <dbReference type="NCBI Taxonomy" id="201153"/>
    <lineage>
        <taxon>Eukaryota</taxon>
        <taxon>Metamonada</taxon>
        <taxon>Carpediemonas-like organisms</taxon>
        <taxon>Carpediemonas</taxon>
    </lineage>
</organism>
<evidence type="ECO:0000313" key="2">
    <source>
        <dbReference type="EMBL" id="KAG9397138.1"/>
    </source>
</evidence>
<keyword evidence="3" id="KW-1185">Reference proteome</keyword>
<reference evidence="2" key="1">
    <citation type="submission" date="2021-05" db="EMBL/GenBank/DDBJ databases">
        <title>A free-living protist that lacks canonical eukaryotic 1 DNA replication and segregation systems.</title>
        <authorList>
            <person name="Salas-Leiva D.E."/>
            <person name="Tromer E.C."/>
            <person name="Curtis B.A."/>
            <person name="Jerlstrom-Hultqvist J."/>
            <person name="Kolisko M."/>
            <person name="Yi Z."/>
            <person name="Salas-Leiva J.S."/>
            <person name="Gallot-Lavallee L."/>
            <person name="Kops G.J.P.L."/>
            <person name="Archibald J.M."/>
            <person name="Simpson A.G.B."/>
            <person name="Roger A.J."/>
        </authorList>
    </citation>
    <scope>NUCLEOTIDE SEQUENCE</scope>
    <source>
        <strain evidence="2">BICM</strain>
    </source>
</reference>
<dbReference type="GO" id="GO:0051087">
    <property type="term" value="F:protein-folding chaperone binding"/>
    <property type="evidence" value="ECO:0007669"/>
    <property type="project" value="InterPro"/>
</dbReference>
<evidence type="ECO:0000256" key="1">
    <source>
        <dbReference type="SAM" id="MobiDB-lite"/>
    </source>
</evidence>
<dbReference type="InterPro" id="IPR026697">
    <property type="entry name" value="DNAAF6"/>
</dbReference>
<sequence length="182" mass="20179">MSFSRSVTACRMNFQELQNISDLLDKSYELAEEKQRQAQAAAKKIAPKPVPAPSTESKPKPKSNAIWEDETEIMQADSVITDSRMVPSYEMVYNQSISAAEMYGGFEMLTSATEDCQAVDYIVSMPGEDPSTLDIDVTATHLSVMSRRYRLVLPLAHPVVESGTKARWDKGREAVVITVVKA</sequence>